<evidence type="ECO:0000313" key="3">
    <source>
        <dbReference type="Proteomes" id="UP000179284"/>
    </source>
</evidence>
<evidence type="ECO:0000313" key="2">
    <source>
        <dbReference type="EMBL" id="AOZ97760.1"/>
    </source>
</evidence>
<accession>A0A1D9P5B4</accession>
<dbReference type="EMBL" id="CP017831">
    <property type="protein sequence ID" value="AOZ97760.1"/>
    <property type="molecule type" value="Genomic_DNA"/>
</dbReference>
<gene>
    <name evidence="2" type="ORF">bhn_I2728</name>
</gene>
<keyword evidence="1" id="KW-0472">Membrane</keyword>
<dbReference type="KEGG" id="bhu:bhn_I2728"/>
<feature type="transmembrane region" description="Helical" evidence="1">
    <location>
        <begin position="42"/>
        <end position="61"/>
    </location>
</feature>
<dbReference type="Proteomes" id="UP000179284">
    <property type="component" value="Chromosome I"/>
</dbReference>
<feature type="transmembrane region" description="Helical" evidence="1">
    <location>
        <begin position="73"/>
        <end position="93"/>
    </location>
</feature>
<proteinExistence type="predicted"/>
<dbReference type="RefSeq" id="WP_071177331.1">
    <property type="nucleotide sequence ID" value="NZ_CP017831.1"/>
</dbReference>
<protein>
    <recommendedName>
        <fullName evidence="4">DUF3021 domain-containing protein</fullName>
    </recommendedName>
</protein>
<sequence>MKNTTHRIKRFFESIAFYYTLAVIICMIWNLAIGKTETENRFLVGLFLYVILCHAIDIFLGSIDFKYSFSYHCLSFCAYFVFLLAFGVLFNWFTFETSQVIKLFCIALPIYIMGYKHNFSIEKKEADEINKILNEKKEE</sequence>
<keyword evidence="1" id="KW-1133">Transmembrane helix</keyword>
<name>A0A1D9P5B4_9FIRM</name>
<dbReference type="AlphaFoldDB" id="A0A1D9P5B4"/>
<feature type="transmembrane region" description="Helical" evidence="1">
    <location>
        <begin position="12"/>
        <end position="30"/>
    </location>
</feature>
<keyword evidence="1" id="KW-0812">Transmembrane</keyword>
<evidence type="ECO:0000256" key="1">
    <source>
        <dbReference type="SAM" id="Phobius"/>
    </source>
</evidence>
<keyword evidence="3" id="KW-1185">Reference proteome</keyword>
<organism evidence="2 3">
    <name type="scientific">Butyrivibrio hungatei</name>
    <dbReference type="NCBI Taxonomy" id="185008"/>
    <lineage>
        <taxon>Bacteria</taxon>
        <taxon>Bacillati</taxon>
        <taxon>Bacillota</taxon>
        <taxon>Clostridia</taxon>
        <taxon>Lachnospirales</taxon>
        <taxon>Lachnospiraceae</taxon>
        <taxon>Butyrivibrio</taxon>
    </lineage>
</organism>
<evidence type="ECO:0008006" key="4">
    <source>
        <dbReference type="Google" id="ProtNLM"/>
    </source>
</evidence>
<reference evidence="3" key="1">
    <citation type="submission" date="2016-10" db="EMBL/GenBank/DDBJ databases">
        <title>The complete genome sequence of the rumen bacterium Butyrivibrio hungatei MB2003.</title>
        <authorList>
            <person name="Palevich N."/>
            <person name="Kelly W.J."/>
            <person name="Leahy S.C."/>
            <person name="Altermann E."/>
            <person name="Rakonjac J."/>
            <person name="Attwood G.T."/>
        </authorList>
    </citation>
    <scope>NUCLEOTIDE SEQUENCE [LARGE SCALE GENOMIC DNA]</scope>
    <source>
        <strain evidence="3">MB2003</strain>
    </source>
</reference>